<gene>
    <name evidence="1" type="ORF">ACFSRZ_16485</name>
</gene>
<sequence>MKEEHIKVFTGSSIITRRLKSLLEEKNISSLIKSDKIPAYEITNYIDELYVLNIDFEKASPIIEDFKKEIA</sequence>
<evidence type="ECO:0000313" key="2">
    <source>
        <dbReference type="Proteomes" id="UP001597508"/>
    </source>
</evidence>
<dbReference type="Proteomes" id="UP001597508">
    <property type="component" value="Unassembled WGS sequence"/>
</dbReference>
<proteinExistence type="predicted"/>
<comment type="caution">
    <text evidence="1">The sequence shown here is derived from an EMBL/GenBank/DDBJ whole genome shotgun (WGS) entry which is preliminary data.</text>
</comment>
<keyword evidence="2" id="KW-1185">Reference proteome</keyword>
<organism evidence="1 2">
    <name type="scientific">Pseudotenacibaculum haliotis</name>
    <dbReference type="NCBI Taxonomy" id="1862138"/>
    <lineage>
        <taxon>Bacteria</taxon>
        <taxon>Pseudomonadati</taxon>
        <taxon>Bacteroidota</taxon>
        <taxon>Flavobacteriia</taxon>
        <taxon>Flavobacteriales</taxon>
        <taxon>Flavobacteriaceae</taxon>
        <taxon>Pseudotenacibaculum</taxon>
    </lineage>
</organism>
<reference evidence="2" key="1">
    <citation type="journal article" date="2019" name="Int. J. Syst. Evol. Microbiol.">
        <title>The Global Catalogue of Microorganisms (GCM) 10K type strain sequencing project: providing services to taxonomists for standard genome sequencing and annotation.</title>
        <authorList>
            <consortium name="The Broad Institute Genomics Platform"/>
            <consortium name="The Broad Institute Genome Sequencing Center for Infectious Disease"/>
            <person name="Wu L."/>
            <person name="Ma J."/>
        </authorList>
    </citation>
    <scope>NUCLEOTIDE SEQUENCE [LARGE SCALE GENOMIC DNA]</scope>
    <source>
        <strain evidence="2">KCTC 52127</strain>
    </source>
</reference>
<dbReference type="EMBL" id="JBHULH010000012">
    <property type="protein sequence ID" value="MFD2568974.1"/>
    <property type="molecule type" value="Genomic_DNA"/>
</dbReference>
<name>A0ABW5LWI1_9FLAO</name>
<protein>
    <submittedName>
        <fullName evidence="1">DUF2007 domain-containing protein</fullName>
    </submittedName>
</protein>
<dbReference type="RefSeq" id="WP_379667678.1">
    <property type="nucleotide sequence ID" value="NZ_JBHULH010000012.1"/>
</dbReference>
<evidence type="ECO:0000313" key="1">
    <source>
        <dbReference type="EMBL" id="MFD2568974.1"/>
    </source>
</evidence>
<accession>A0ABW5LWI1</accession>